<keyword evidence="7" id="KW-0547">Nucleotide-binding</keyword>
<feature type="domain" description="Helicase C-terminal" evidence="6">
    <location>
        <begin position="568"/>
        <end position="734"/>
    </location>
</feature>
<dbReference type="GO" id="GO:0004386">
    <property type="term" value="F:helicase activity"/>
    <property type="evidence" value="ECO:0007669"/>
    <property type="project" value="UniProtKB-KW"/>
</dbReference>
<dbReference type="Proteomes" id="UP000244571">
    <property type="component" value="Chromosome"/>
</dbReference>
<keyword evidence="7" id="KW-0067">ATP-binding</keyword>
<organism evidence="7 8">
    <name type="scientific">Orrella marina</name>
    <dbReference type="NCBI Taxonomy" id="2163011"/>
    <lineage>
        <taxon>Bacteria</taxon>
        <taxon>Pseudomonadati</taxon>
        <taxon>Pseudomonadota</taxon>
        <taxon>Betaproteobacteria</taxon>
        <taxon>Burkholderiales</taxon>
        <taxon>Alcaligenaceae</taxon>
        <taxon>Orrella</taxon>
    </lineage>
</organism>
<dbReference type="InterPro" id="IPR014001">
    <property type="entry name" value="Helicase_ATP-bd"/>
</dbReference>
<feature type="domain" description="Helicase ATP-binding" evidence="5">
    <location>
        <begin position="276"/>
        <end position="441"/>
    </location>
</feature>
<dbReference type="InterPro" id="IPR038718">
    <property type="entry name" value="SNF2-like_sf"/>
</dbReference>
<feature type="compositionally biased region" description="Basic and acidic residues" evidence="3">
    <location>
        <begin position="862"/>
        <end position="875"/>
    </location>
</feature>
<dbReference type="InterPro" id="IPR027417">
    <property type="entry name" value="P-loop_NTPase"/>
</dbReference>
<accession>A0A2R4XPL1</accession>
<dbReference type="OrthoDB" id="9814088at2"/>
<evidence type="ECO:0000259" key="4">
    <source>
        <dbReference type="PROSITE" id="PS50966"/>
    </source>
</evidence>
<dbReference type="CDD" id="cd17919">
    <property type="entry name" value="DEXHc_Snf"/>
    <property type="match status" value="1"/>
</dbReference>
<evidence type="ECO:0000313" key="7">
    <source>
        <dbReference type="EMBL" id="AWB35619.1"/>
    </source>
</evidence>
<feature type="region of interest" description="Disordered" evidence="3">
    <location>
        <begin position="859"/>
        <end position="886"/>
    </location>
</feature>
<dbReference type="AlphaFoldDB" id="A0A2R4XPL1"/>
<keyword evidence="2" id="KW-0862">Zinc</keyword>
<dbReference type="PROSITE" id="PS51194">
    <property type="entry name" value="HELICASE_CTER"/>
    <property type="match status" value="1"/>
</dbReference>
<feature type="compositionally biased region" description="Basic and acidic residues" evidence="3">
    <location>
        <begin position="770"/>
        <end position="782"/>
    </location>
</feature>
<keyword evidence="7" id="KW-0347">Helicase</keyword>
<feature type="domain" description="SWIM-type" evidence="4">
    <location>
        <begin position="102"/>
        <end position="140"/>
    </location>
</feature>
<keyword evidence="2" id="KW-0479">Metal-binding</keyword>
<keyword evidence="2" id="KW-0863">Zinc-finger</keyword>
<dbReference type="GO" id="GO:0008270">
    <property type="term" value="F:zinc ion binding"/>
    <property type="evidence" value="ECO:0007669"/>
    <property type="project" value="UniProtKB-KW"/>
</dbReference>
<dbReference type="InterPro" id="IPR049730">
    <property type="entry name" value="SNF2/RAD54-like_C"/>
</dbReference>
<proteinExistence type="predicted"/>
<dbReference type="PROSITE" id="PS50966">
    <property type="entry name" value="ZF_SWIM"/>
    <property type="match status" value="1"/>
</dbReference>
<keyword evidence="8" id="KW-1185">Reference proteome</keyword>
<dbReference type="Gene3D" id="3.40.50.300">
    <property type="entry name" value="P-loop containing nucleotide triphosphate hydrolases"/>
    <property type="match status" value="1"/>
</dbReference>
<feature type="region of interest" description="Disordered" evidence="3">
    <location>
        <begin position="1"/>
        <end position="57"/>
    </location>
</feature>
<dbReference type="CDD" id="cd18793">
    <property type="entry name" value="SF2_C_SNF"/>
    <property type="match status" value="1"/>
</dbReference>
<dbReference type="PROSITE" id="PS51192">
    <property type="entry name" value="HELICASE_ATP_BIND_1"/>
    <property type="match status" value="1"/>
</dbReference>
<reference evidence="7 8" key="1">
    <citation type="submission" date="2018-04" db="EMBL/GenBank/DDBJ databases">
        <title>Bordetella sp. HZ20 isolated from seawater.</title>
        <authorList>
            <person name="Sun C."/>
        </authorList>
    </citation>
    <scope>NUCLEOTIDE SEQUENCE [LARGE SCALE GENOMIC DNA]</scope>
    <source>
        <strain evidence="7 8">HZ20</strain>
    </source>
</reference>
<dbReference type="Pfam" id="PF00271">
    <property type="entry name" value="Helicase_C"/>
    <property type="match status" value="1"/>
</dbReference>
<dbReference type="KEGG" id="boz:DBV39_03865"/>
<feature type="compositionally biased region" description="Basic and acidic residues" evidence="3">
    <location>
        <begin position="39"/>
        <end position="49"/>
    </location>
</feature>
<sequence length="907" mass="100952">MKSADSSLPGNPVRGKKPAKKATAKKSAAKKSAAKKAAVRKEAAKEPRLLRSHAPENLSREEWQRGLRRQFGREQDFGLQNVGHEPFFSEFKVSNPDSGSAYRVVIRGLNPGDNYCACPDYATNELGTCKHIEFTLFSLQKKRGAKTAFARGYHPPFSEIYLRHATALSSQRAVHFRAGTDCPDVIRKLAAVLFDEQADGRMRDIEIRDLERFMALATQAEHDLRVYDDALDFLAGQRDARRRQEQLQKLFPDGPNDARLRKLLKVPLYPYQAEGALFAVRAGRALIGDEMGLGKTIQAIAAAEILIRHFGALKVLVICPTSLAYQWQSEIARLTGRDPGLSAGGIRVMSGARTRREQEYPIEDLYKITNYEKLKLDQDLITQWSPDLVIVDEAQRIKNWNTLAARSLKRIDSPYAVVLTGTPLENKLEELISIVQFVDQHRLGPTWKLLNEHQVRDEAGRVTGYTGLERIGQTLAPIMIRRLKAEVLTQLPERTDTNLLVPMTEAQMACHQENENVVNRIVHRWRKLRFLTDTDQRRLMSALQNMRMACVSTYLLDDASDHGVKADELTQIFERLFESDDTKAVVFSQWLGTQEILARRLDASGIGYVRFHGQVPSDQRGDLINRFKNDPQCRVFLASDAAATGMNLQFATTVVNMDLPWNPALMEQRIARIHRMGQQRPIQVINLISKGTIEEGMLSRLAFKRSLAAGILDGASGEISLGGSRLNRFMKDIEAVTEGKYQAAQAGHAGQADLMTPQEEASGVMAAASETDHSGEDGARQRVQDDVAIRAGDEVDTVRKASADVGDDASNDGQRIPGSTQPESAVPDTEVLQDGQTMIADPWQAFAQVGSELVSALTAASDPRKSHPWVERDQSGRQSLRLPLPSPEVSRQMADVLSMLASALRRP</sequence>
<dbReference type="GO" id="GO:0016787">
    <property type="term" value="F:hydrolase activity"/>
    <property type="evidence" value="ECO:0007669"/>
    <property type="project" value="UniProtKB-KW"/>
</dbReference>
<evidence type="ECO:0000256" key="3">
    <source>
        <dbReference type="SAM" id="MobiDB-lite"/>
    </source>
</evidence>
<dbReference type="InterPro" id="IPR000330">
    <property type="entry name" value="SNF2_N"/>
</dbReference>
<evidence type="ECO:0000259" key="6">
    <source>
        <dbReference type="PROSITE" id="PS51194"/>
    </source>
</evidence>
<dbReference type="SUPFAM" id="SSF52540">
    <property type="entry name" value="P-loop containing nucleoside triphosphate hydrolases"/>
    <property type="match status" value="2"/>
</dbReference>
<dbReference type="Pfam" id="PF00176">
    <property type="entry name" value="SNF2-rel_dom"/>
    <property type="match status" value="1"/>
</dbReference>
<feature type="region of interest" description="Disordered" evidence="3">
    <location>
        <begin position="799"/>
        <end position="827"/>
    </location>
</feature>
<keyword evidence="1" id="KW-0378">Hydrolase</keyword>
<gene>
    <name evidence="7" type="ORF">DBV39_03865</name>
</gene>
<evidence type="ECO:0000313" key="8">
    <source>
        <dbReference type="Proteomes" id="UP000244571"/>
    </source>
</evidence>
<dbReference type="InterPro" id="IPR007527">
    <property type="entry name" value="Znf_SWIM"/>
</dbReference>
<protein>
    <submittedName>
        <fullName evidence="7">Helicase SNF2</fullName>
    </submittedName>
</protein>
<evidence type="ECO:0000256" key="2">
    <source>
        <dbReference type="PROSITE-ProRule" id="PRU00325"/>
    </source>
</evidence>
<evidence type="ECO:0000256" key="1">
    <source>
        <dbReference type="ARBA" id="ARBA00022801"/>
    </source>
</evidence>
<feature type="compositionally biased region" description="Polar residues" evidence="3">
    <location>
        <begin position="811"/>
        <end position="823"/>
    </location>
</feature>
<evidence type="ECO:0000259" key="5">
    <source>
        <dbReference type="PROSITE" id="PS51192"/>
    </source>
</evidence>
<dbReference type="EMBL" id="CP028901">
    <property type="protein sequence ID" value="AWB35619.1"/>
    <property type="molecule type" value="Genomic_DNA"/>
</dbReference>
<dbReference type="Gene3D" id="3.40.50.10810">
    <property type="entry name" value="Tandem AAA-ATPase domain"/>
    <property type="match status" value="1"/>
</dbReference>
<name>A0A2R4XPL1_9BURK</name>
<feature type="region of interest" description="Disordered" evidence="3">
    <location>
        <begin position="760"/>
        <end position="782"/>
    </location>
</feature>
<dbReference type="GO" id="GO:0005524">
    <property type="term" value="F:ATP binding"/>
    <property type="evidence" value="ECO:0007669"/>
    <property type="project" value="InterPro"/>
</dbReference>
<dbReference type="InterPro" id="IPR001650">
    <property type="entry name" value="Helicase_C-like"/>
</dbReference>
<feature type="compositionally biased region" description="Basic residues" evidence="3">
    <location>
        <begin position="14"/>
        <end position="38"/>
    </location>
</feature>
<dbReference type="SMART" id="SM00487">
    <property type="entry name" value="DEXDc"/>
    <property type="match status" value="1"/>
</dbReference>
<dbReference type="PANTHER" id="PTHR10799">
    <property type="entry name" value="SNF2/RAD54 HELICASE FAMILY"/>
    <property type="match status" value="1"/>
</dbReference>
<dbReference type="SMART" id="SM00490">
    <property type="entry name" value="HELICc"/>
    <property type="match status" value="1"/>
</dbReference>